<keyword evidence="1" id="KW-0812">Transmembrane</keyword>
<dbReference type="STRING" id="988821.SAMN05421867_10952"/>
<sequence length="169" mass="17188">MLLLGPFAVAVGALALRRVRTRGTRGRRLAVTALVVGAVETLLAAVAVVVLAVTLAGLRDLPTALDGPRDAHPAQVVPGHCLAGLPPDGAVRRVQLVPCDEPHAAEAVSTYAFAPGAAWPGQAEAARAVAASCRLGDADRAAGRTAVAWAPTRAAWLLADRTGLCLLTG</sequence>
<reference evidence="2 3" key="1">
    <citation type="submission" date="2016-10" db="EMBL/GenBank/DDBJ databases">
        <authorList>
            <person name="de Groot N.N."/>
        </authorList>
    </citation>
    <scope>NUCLEOTIDE SEQUENCE [LARGE SCALE GENOMIC DNA]</scope>
    <source>
        <strain evidence="2 3">CGMCC 4.6945</strain>
    </source>
</reference>
<keyword evidence="1" id="KW-1133">Transmembrane helix</keyword>
<evidence type="ECO:0000313" key="3">
    <source>
        <dbReference type="Proteomes" id="UP000199012"/>
    </source>
</evidence>
<dbReference type="AlphaFoldDB" id="A0A1I0YZE1"/>
<keyword evidence="1" id="KW-0472">Membrane</keyword>
<protein>
    <submittedName>
        <fullName evidence="2">Septum formation</fullName>
    </submittedName>
</protein>
<name>A0A1I0YZE1_9CELL</name>
<accession>A0A1I0YZE1</accession>
<evidence type="ECO:0000256" key="1">
    <source>
        <dbReference type="SAM" id="Phobius"/>
    </source>
</evidence>
<gene>
    <name evidence="2" type="ORF">SAMN05421867_10952</name>
</gene>
<dbReference type="Proteomes" id="UP000199012">
    <property type="component" value="Unassembled WGS sequence"/>
</dbReference>
<feature type="transmembrane region" description="Helical" evidence="1">
    <location>
        <begin position="31"/>
        <end position="58"/>
    </location>
</feature>
<evidence type="ECO:0000313" key="2">
    <source>
        <dbReference type="EMBL" id="SFB18417.1"/>
    </source>
</evidence>
<keyword evidence="3" id="KW-1185">Reference proteome</keyword>
<dbReference type="EMBL" id="FOKA01000009">
    <property type="protein sequence ID" value="SFB18417.1"/>
    <property type="molecule type" value="Genomic_DNA"/>
</dbReference>
<proteinExistence type="predicted"/>
<organism evidence="2 3">
    <name type="scientific">Cellulomonas marina</name>
    <dbReference type="NCBI Taxonomy" id="988821"/>
    <lineage>
        <taxon>Bacteria</taxon>
        <taxon>Bacillati</taxon>
        <taxon>Actinomycetota</taxon>
        <taxon>Actinomycetes</taxon>
        <taxon>Micrococcales</taxon>
        <taxon>Cellulomonadaceae</taxon>
        <taxon>Cellulomonas</taxon>
    </lineage>
</organism>